<comment type="caution">
    <text evidence="1">The sequence shown here is derived from an EMBL/GenBank/DDBJ whole genome shotgun (WGS) entry which is preliminary data.</text>
</comment>
<dbReference type="Pfam" id="PF10758">
    <property type="entry name" value="DUF2586"/>
    <property type="match status" value="1"/>
</dbReference>
<evidence type="ECO:0000313" key="2">
    <source>
        <dbReference type="Proteomes" id="UP000321197"/>
    </source>
</evidence>
<accession>A0A511QX25</accession>
<dbReference type="OrthoDB" id="2078336at2"/>
<name>A0A511QX25_9DEIN</name>
<sequence>MSLPGVYPIIQDGGLGAVAPSGDGARVVVGVSSAGPLNQVIGLSDLGAVPSTLGTGPLARAVADQLAYGGGQVYAVRASADVAGTVTPDVGNPASPAVTVTGSPLDAYDLQVRITRAGALGTSAFVYSLDGGDSLSLEIATAATYVIPGTGLTLNFAAGNYVLGDVYKFAVTAPRCSVSAAQTAIRAALGSALLYEYIQLAQPSDAAMWAALDALALEAENQFRYIYFVAETVPPGSDADAWVNARLVEKASFASKHVQIVAAWGEVVDTLSGRLEVQSLASRIAARSSRNPVHIKTSWVQQGPLAGLVVPAPFTTGQYGKATSFNNAHALALDNAGFTTIYKLIGRDGWFVVDDRMAAAPTSDYKIVPNRRVMNKATTQVRQALLDFVQQGVDPLDLNASLATLVARANTPLRIMQSKGEIVRGRVIIPPGQDILASSSLRVQVRIVPLGYLREITLDIGFENPFLAA</sequence>
<organism evidence="1 2">
    <name type="scientific">Meiothermus hypogaeus NBRC 106114</name>
    <dbReference type="NCBI Taxonomy" id="1227553"/>
    <lineage>
        <taxon>Bacteria</taxon>
        <taxon>Thermotogati</taxon>
        <taxon>Deinococcota</taxon>
        <taxon>Deinococci</taxon>
        <taxon>Thermales</taxon>
        <taxon>Thermaceae</taxon>
        <taxon>Meiothermus</taxon>
    </lineage>
</organism>
<protein>
    <recommendedName>
        <fullName evidence="3">DUF2586 family protein</fullName>
    </recommendedName>
</protein>
<evidence type="ECO:0000313" key="1">
    <source>
        <dbReference type="EMBL" id="GEM81931.1"/>
    </source>
</evidence>
<dbReference type="RefSeq" id="WP_119340511.1">
    <property type="nucleotide sequence ID" value="NZ_BJXL01000001.1"/>
</dbReference>
<reference evidence="1 2" key="1">
    <citation type="submission" date="2019-07" db="EMBL/GenBank/DDBJ databases">
        <title>Whole genome shotgun sequence of Meiothermus hypogaeus NBRC 106114.</title>
        <authorList>
            <person name="Hosoyama A."/>
            <person name="Uohara A."/>
            <person name="Ohji S."/>
            <person name="Ichikawa N."/>
        </authorList>
    </citation>
    <scope>NUCLEOTIDE SEQUENCE [LARGE SCALE GENOMIC DNA]</scope>
    <source>
        <strain evidence="1 2">NBRC 106114</strain>
    </source>
</reference>
<evidence type="ECO:0008006" key="3">
    <source>
        <dbReference type="Google" id="ProtNLM"/>
    </source>
</evidence>
<dbReference type="EMBL" id="BJXL01000001">
    <property type="protein sequence ID" value="GEM81931.1"/>
    <property type="molecule type" value="Genomic_DNA"/>
</dbReference>
<gene>
    <name evidence="1" type="ORF">MHY01S_00970</name>
</gene>
<dbReference type="Proteomes" id="UP000321197">
    <property type="component" value="Unassembled WGS sequence"/>
</dbReference>
<proteinExistence type="predicted"/>
<dbReference type="InterPro" id="IPR019694">
    <property type="entry name" value="Phage_HP1_Orf23"/>
</dbReference>
<dbReference type="AlphaFoldDB" id="A0A511QX25"/>